<reference evidence="2 5" key="2">
    <citation type="submission" date="2019-10" db="EMBL/GenBank/DDBJ databases">
        <authorList>
            <consortium name="PulseNet: The National Subtyping Network for Foodborne Disease Surveillance"/>
            <person name="Tarr C.L."/>
            <person name="Trees E."/>
            <person name="Katz L.S."/>
            <person name="Carleton-Romer H.A."/>
            <person name="Stroika S."/>
            <person name="Kucerova Z."/>
            <person name="Roache K.F."/>
            <person name="Sabol A.L."/>
            <person name="Besser J."/>
            <person name="Gerner-Smidt P."/>
        </authorList>
    </citation>
    <scope>NUCLEOTIDE SEQUENCE [LARGE SCALE GENOMIC DNA]</scope>
    <source>
        <strain evidence="2 5">PNUSAC012955</strain>
    </source>
</reference>
<reference evidence="3 4" key="1">
    <citation type="journal article" date="2019" name="Appl. Environ. Microbiol.">
        <title>Population genetics and characterization of Campylobacter jejuni isolates in western jackdaws and game birds in Finland.</title>
        <authorList>
            <person name="Kovanen S."/>
            <person name="Rossi M."/>
            <person name="Pohja-Mykra M."/>
            <person name="Nieminen T."/>
            <person name="Raunio-Saarnisto M."/>
            <person name="Sauvala M."/>
            <person name="Fredriksson-Ahomaa M."/>
            <person name="Hanninen M.L."/>
            <person name="Kivisto R."/>
        </authorList>
    </citation>
    <scope>NUCLEOTIDE SEQUENCE [LARGE SCALE GENOMIC DNA]</scope>
    <source>
        <strain evidence="3 4">CB296</strain>
    </source>
</reference>
<dbReference type="AlphaFoldDB" id="A0A1E7NJ77"/>
<evidence type="ECO:0000313" key="2">
    <source>
        <dbReference type="EMBL" id="EDJ6169257.1"/>
    </source>
</evidence>
<comment type="caution">
    <text evidence="3">The sequence shown here is derived from an EMBL/GenBank/DDBJ whole genome shotgun (WGS) entry which is preliminary data.</text>
</comment>
<gene>
    <name evidence="3" type="ORF">C3H42_08760</name>
    <name evidence="2" type="ORF">GFF90_06600</name>
</gene>
<keyword evidence="1" id="KW-0175">Coiled coil</keyword>
<organism evidence="3 4">
    <name type="scientific">Campylobacter jejuni</name>
    <dbReference type="NCBI Taxonomy" id="197"/>
    <lineage>
        <taxon>Bacteria</taxon>
        <taxon>Pseudomonadati</taxon>
        <taxon>Campylobacterota</taxon>
        <taxon>Epsilonproteobacteria</taxon>
        <taxon>Campylobacterales</taxon>
        <taxon>Campylobacteraceae</taxon>
        <taxon>Campylobacter</taxon>
    </lineage>
</organism>
<dbReference type="Proteomes" id="UP000482054">
    <property type="component" value="Unassembled WGS sequence"/>
</dbReference>
<name>A0A1E7NJ77_CAMJU</name>
<dbReference type="EMBL" id="AAMOXJ010000010">
    <property type="protein sequence ID" value="EDJ6169257.1"/>
    <property type="molecule type" value="Genomic_DNA"/>
</dbReference>
<feature type="coiled-coil region" evidence="1">
    <location>
        <begin position="223"/>
        <end position="250"/>
    </location>
</feature>
<dbReference type="Proteomes" id="UP000287237">
    <property type="component" value="Unassembled WGS sequence"/>
</dbReference>
<dbReference type="RefSeq" id="WP_052797872.1">
    <property type="nucleotide sequence ID" value="NZ_CAKJUP010000005.1"/>
</dbReference>
<accession>A0A1E7NJ77</accession>
<dbReference type="EMBL" id="PRCK01000009">
    <property type="protein sequence ID" value="RTJ94630.1"/>
    <property type="molecule type" value="Genomic_DNA"/>
</dbReference>
<evidence type="ECO:0000313" key="4">
    <source>
        <dbReference type="Proteomes" id="UP000287237"/>
    </source>
</evidence>
<sequence length="308" mass="36454">MTNLDIENRFKLAVHYKKTTEFEKFVIEIYRMRYPYIQDIKPQGQKGDGGNDGYVPGELVLQCYAPENINAKTTIAKIQTNFERAKNSNWNFKEWHFVVNDDFKGIFPEISQTIDKLNVQNQQIEIKLIDTKMLLNQVLNISKTDKHKVYNLLYYEYDVVNFNNLDALFKAVDFIVQNTKLRKFDANDAYMNFALEKFNTNVQEKIKINIKNADFIKLFGTCIGKSHEIIEEYKNKIDNFEETGRIIKEKFMFFREKYDAEESLKKTIEYFCNNNCKIDQNSRLALWIVIAYFFDICDIGDKYECNGK</sequence>
<evidence type="ECO:0000313" key="5">
    <source>
        <dbReference type="Proteomes" id="UP000482054"/>
    </source>
</evidence>
<evidence type="ECO:0000313" key="3">
    <source>
        <dbReference type="EMBL" id="RTJ94630.1"/>
    </source>
</evidence>
<proteinExistence type="predicted"/>
<evidence type="ECO:0000256" key="1">
    <source>
        <dbReference type="SAM" id="Coils"/>
    </source>
</evidence>
<protein>
    <submittedName>
        <fullName evidence="3">Uncharacterized protein</fullName>
    </submittedName>
</protein>